<evidence type="ECO:0000313" key="6">
    <source>
        <dbReference type="EMBL" id="KAF2861836.1"/>
    </source>
</evidence>
<keyword evidence="1" id="KW-0749">Sporulation</keyword>
<dbReference type="GO" id="GO:0044820">
    <property type="term" value="P:mitotic telomere tethering at nuclear periphery"/>
    <property type="evidence" value="ECO:0007669"/>
    <property type="project" value="TreeGrafter"/>
</dbReference>
<proteinExistence type="predicted"/>
<dbReference type="Gene3D" id="3.10.260.10">
    <property type="entry name" value="Transcription regulator HTH, APSES-type DNA-binding domain"/>
    <property type="match status" value="1"/>
</dbReference>
<dbReference type="InterPro" id="IPR018004">
    <property type="entry name" value="KilA/APSES_HTH"/>
</dbReference>
<evidence type="ECO:0000256" key="1">
    <source>
        <dbReference type="ARBA" id="ARBA00022969"/>
    </source>
</evidence>
<dbReference type="GO" id="GO:0048315">
    <property type="term" value="P:conidium formation"/>
    <property type="evidence" value="ECO:0007669"/>
    <property type="project" value="UniProtKB-KW"/>
</dbReference>
<gene>
    <name evidence="6" type="ORF">K470DRAFT_275975</name>
</gene>
<dbReference type="GO" id="GO:0030435">
    <property type="term" value="P:sporulation resulting in formation of a cellular spore"/>
    <property type="evidence" value="ECO:0007669"/>
    <property type="project" value="UniProtKB-KW"/>
</dbReference>
<dbReference type="EMBL" id="MU005970">
    <property type="protein sequence ID" value="KAF2861836.1"/>
    <property type="molecule type" value="Genomic_DNA"/>
</dbReference>
<dbReference type="GO" id="GO:0070197">
    <property type="term" value="P:meiotic attachment of telomere to nuclear envelope"/>
    <property type="evidence" value="ECO:0007669"/>
    <property type="project" value="InterPro"/>
</dbReference>
<feature type="compositionally biased region" description="Basic residues" evidence="3">
    <location>
        <begin position="229"/>
        <end position="238"/>
    </location>
</feature>
<dbReference type="OrthoDB" id="5346159at2759"/>
<accession>A0A6A7C2N4</accession>
<dbReference type="InterPro" id="IPR036887">
    <property type="entry name" value="HTH_APSES_sf"/>
</dbReference>
<evidence type="ECO:0000313" key="7">
    <source>
        <dbReference type="Proteomes" id="UP000799421"/>
    </source>
</evidence>
<dbReference type="GO" id="GO:1990862">
    <property type="term" value="C:nuclear membrane complex Bqt3-Bqt4"/>
    <property type="evidence" value="ECO:0007669"/>
    <property type="project" value="InterPro"/>
</dbReference>
<keyword evidence="4" id="KW-0812">Transmembrane</keyword>
<dbReference type="FunFam" id="3.10.260.10:FF:000002">
    <property type="entry name" value="APSES transcription factor, putative"/>
    <property type="match status" value="1"/>
</dbReference>
<dbReference type="GO" id="GO:0003677">
    <property type="term" value="F:DNA binding"/>
    <property type="evidence" value="ECO:0007669"/>
    <property type="project" value="InterPro"/>
</dbReference>
<keyword evidence="2" id="KW-0183">Conidiation</keyword>
<reference evidence="6" key="1">
    <citation type="journal article" date="2020" name="Stud. Mycol.">
        <title>101 Dothideomycetes genomes: a test case for predicting lifestyles and emergence of pathogens.</title>
        <authorList>
            <person name="Haridas S."/>
            <person name="Albert R."/>
            <person name="Binder M."/>
            <person name="Bloem J."/>
            <person name="Labutti K."/>
            <person name="Salamov A."/>
            <person name="Andreopoulos B."/>
            <person name="Baker S."/>
            <person name="Barry K."/>
            <person name="Bills G."/>
            <person name="Bluhm B."/>
            <person name="Cannon C."/>
            <person name="Castanera R."/>
            <person name="Culley D."/>
            <person name="Daum C."/>
            <person name="Ezra D."/>
            <person name="Gonzalez J."/>
            <person name="Henrissat B."/>
            <person name="Kuo A."/>
            <person name="Liang C."/>
            <person name="Lipzen A."/>
            <person name="Lutzoni F."/>
            <person name="Magnuson J."/>
            <person name="Mondo S."/>
            <person name="Nolan M."/>
            <person name="Ohm R."/>
            <person name="Pangilinan J."/>
            <person name="Park H.-J."/>
            <person name="Ramirez L."/>
            <person name="Alfaro M."/>
            <person name="Sun H."/>
            <person name="Tritt A."/>
            <person name="Yoshinaga Y."/>
            <person name="Zwiers L.-H."/>
            <person name="Turgeon B."/>
            <person name="Goodwin S."/>
            <person name="Spatafora J."/>
            <person name="Crous P."/>
            <person name="Grigoriev I."/>
        </authorList>
    </citation>
    <scope>NUCLEOTIDE SEQUENCE</scope>
    <source>
        <strain evidence="6">CBS 480.64</strain>
    </source>
</reference>
<feature type="domain" description="HTH APSES-type" evidence="5">
    <location>
        <begin position="65"/>
        <end position="176"/>
    </location>
</feature>
<keyword evidence="7" id="KW-1185">Reference proteome</keyword>
<dbReference type="PROSITE" id="PS51299">
    <property type="entry name" value="HTH_APSES"/>
    <property type="match status" value="1"/>
</dbReference>
<dbReference type="InterPro" id="IPR037548">
    <property type="entry name" value="Bqt4"/>
</dbReference>
<feature type="region of interest" description="Disordered" evidence="3">
    <location>
        <begin position="311"/>
        <end position="346"/>
    </location>
</feature>
<dbReference type="InterPro" id="IPR003163">
    <property type="entry name" value="Tscrpt_reg_HTH_APSES-type"/>
</dbReference>
<protein>
    <recommendedName>
        <fullName evidence="5">HTH APSES-type domain-containing protein</fullName>
    </recommendedName>
</protein>
<dbReference type="Proteomes" id="UP000799421">
    <property type="component" value="Unassembled WGS sequence"/>
</dbReference>
<sequence length="382" mass="42464">MMARQLPEHRNPMLAEERAPPHEILVERRCLGQTELRVRPGQVGLTNATKQDNLGLLDYAHLRVPLPKDLSGSKIFTRGANRKFPEAYFLMRRSSDGYISATGMFKAAFPYAEPEEEADEKEYIKSMPNTSSEEVAGNVWVSPEAALQLAEEYGIALWIAALLDPSPISRGLDATRYIKSPPSYKGKLSMSDLGRTPERAAGTRRSKRAGNRERSESPIPAKTPTRAIKTPKSRRTRRDHTAEPFGPVEKTAPASETVTVEVEQKTRLSGNGEVEDTRVNVNMPKDHPNLAIPDDPQELLREARRMVAEAEKIGGVNKSSNKRKASELEADSDSETDSRPAPKRARVSIELRKERMRRRLVTGIAFSLAIGSLLPTFLANFG</sequence>
<keyword evidence="4" id="KW-1133">Transmembrane helix</keyword>
<dbReference type="AlphaFoldDB" id="A0A6A7C2N4"/>
<evidence type="ECO:0000259" key="5">
    <source>
        <dbReference type="PROSITE" id="PS51299"/>
    </source>
</evidence>
<evidence type="ECO:0000256" key="3">
    <source>
        <dbReference type="SAM" id="MobiDB-lite"/>
    </source>
</evidence>
<name>A0A6A7C2N4_9PEZI</name>
<organism evidence="6 7">
    <name type="scientific">Piedraia hortae CBS 480.64</name>
    <dbReference type="NCBI Taxonomy" id="1314780"/>
    <lineage>
        <taxon>Eukaryota</taxon>
        <taxon>Fungi</taxon>
        <taxon>Dikarya</taxon>
        <taxon>Ascomycota</taxon>
        <taxon>Pezizomycotina</taxon>
        <taxon>Dothideomycetes</taxon>
        <taxon>Dothideomycetidae</taxon>
        <taxon>Capnodiales</taxon>
        <taxon>Piedraiaceae</taxon>
        <taxon>Piedraia</taxon>
    </lineage>
</organism>
<feature type="transmembrane region" description="Helical" evidence="4">
    <location>
        <begin position="360"/>
        <end position="381"/>
    </location>
</feature>
<dbReference type="PANTHER" id="PTHR38044">
    <property type="entry name" value="BOUQUET FORMATION PROTEIN 4"/>
    <property type="match status" value="1"/>
</dbReference>
<keyword evidence="4" id="KW-0472">Membrane</keyword>
<dbReference type="PANTHER" id="PTHR38044:SF1">
    <property type="entry name" value="BOUQUET FORMATION PROTEIN 4"/>
    <property type="match status" value="1"/>
</dbReference>
<evidence type="ECO:0000256" key="4">
    <source>
        <dbReference type="SAM" id="Phobius"/>
    </source>
</evidence>
<evidence type="ECO:0000256" key="2">
    <source>
        <dbReference type="ARBA" id="ARBA00023321"/>
    </source>
</evidence>
<dbReference type="SMART" id="SM01252">
    <property type="entry name" value="KilA-N"/>
    <property type="match status" value="1"/>
</dbReference>
<feature type="region of interest" description="Disordered" evidence="3">
    <location>
        <begin position="179"/>
        <end position="249"/>
    </location>
</feature>
<dbReference type="SUPFAM" id="SSF54616">
    <property type="entry name" value="DNA-binding domain of Mlu1-box binding protein MBP1"/>
    <property type="match status" value="1"/>
</dbReference>